<dbReference type="SUPFAM" id="SSF55797">
    <property type="entry name" value="PR-1-like"/>
    <property type="match status" value="1"/>
</dbReference>
<accession>A0A147KD36</accession>
<dbReference type="InterPro" id="IPR014044">
    <property type="entry name" value="CAP_dom"/>
</dbReference>
<comment type="caution">
    <text evidence="3">The sequence shown here is derived from an EMBL/GenBank/DDBJ whole genome shotgun (WGS) entry which is preliminary data.</text>
</comment>
<dbReference type="AlphaFoldDB" id="A0A147KD36"/>
<feature type="region of interest" description="Disordered" evidence="1">
    <location>
        <begin position="1"/>
        <end position="31"/>
    </location>
</feature>
<keyword evidence="4" id="KW-1185">Reference proteome</keyword>
<dbReference type="CDD" id="cd05379">
    <property type="entry name" value="CAP_bacterial"/>
    <property type="match status" value="1"/>
</dbReference>
<dbReference type="Proteomes" id="UP000074382">
    <property type="component" value="Unassembled WGS sequence"/>
</dbReference>
<proteinExistence type="predicted"/>
<dbReference type="OrthoDB" id="68195at2"/>
<reference evidence="4" key="1">
    <citation type="journal article" date="2017" name="Acta Aliment.">
        <title>Plant polysaccharide degrading enzyme system of Thermpbifida cellulosilytica TB100 revealed by de novo genome project data.</title>
        <authorList>
            <person name="Toth A."/>
            <person name="Baka E."/>
            <person name="Luzics S."/>
            <person name="Bata-Vidacs I."/>
            <person name="Nagy I."/>
            <person name="Balint B."/>
            <person name="Herceg R."/>
            <person name="Olasz F."/>
            <person name="Wilk T."/>
            <person name="Nagy T."/>
            <person name="Kriszt B."/>
            <person name="Nagy I."/>
            <person name="Kukolya J."/>
        </authorList>
    </citation>
    <scope>NUCLEOTIDE SEQUENCE [LARGE SCALE GENOMIC DNA]</scope>
    <source>
        <strain evidence="4">TB100</strain>
    </source>
</reference>
<dbReference type="Gene3D" id="3.40.33.10">
    <property type="entry name" value="CAP"/>
    <property type="match status" value="1"/>
</dbReference>
<dbReference type="PANTHER" id="PTHR31157">
    <property type="entry name" value="SCP DOMAIN-CONTAINING PROTEIN"/>
    <property type="match status" value="1"/>
</dbReference>
<dbReference type="PATRIC" id="fig|665004.4.peg.161"/>
<evidence type="ECO:0000259" key="2">
    <source>
        <dbReference type="Pfam" id="PF00188"/>
    </source>
</evidence>
<feature type="compositionally biased region" description="Basic residues" evidence="1">
    <location>
        <begin position="11"/>
        <end position="31"/>
    </location>
</feature>
<dbReference type="STRING" id="665004.AC529_18730"/>
<sequence length="282" mass="29437">MPEDELPSRSSRSHRRRAHSRKRRASRPRRRWRGPLIAAVVSVPVGLALAAVLLLGSVTLPNGDPLAHAPDSLLPNDALPTEFFPATEPSQGAAEPSAAPSPTVRAEQRLDGVETRAEVSNSGGEGSSSGGGSGSGSGGSGGGRGGSGGEGSSSSGGSTGSMTTLSAQVFQLVNEERAEAGCPPVRADDRLTAAAQLHSEDMDRNNYMSHTSLDGRSPADRARAQGYTAWSGENVAKGQRAEEVMRDWMNSPGHRQNILNCNNRALGVGESNGAWTQMFGRE</sequence>
<feature type="compositionally biased region" description="Basic and acidic residues" evidence="1">
    <location>
        <begin position="106"/>
        <end position="117"/>
    </location>
</feature>
<evidence type="ECO:0000256" key="1">
    <source>
        <dbReference type="SAM" id="MobiDB-lite"/>
    </source>
</evidence>
<feature type="compositionally biased region" description="Gly residues" evidence="1">
    <location>
        <begin position="123"/>
        <end position="151"/>
    </location>
</feature>
<dbReference type="InterPro" id="IPR035940">
    <property type="entry name" value="CAP_sf"/>
</dbReference>
<gene>
    <name evidence="3" type="ORF">AC529_18730</name>
</gene>
<dbReference type="EMBL" id="LGEM01000138">
    <property type="protein sequence ID" value="KUP95215.1"/>
    <property type="molecule type" value="Genomic_DNA"/>
</dbReference>
<organism evidence="3 4">
    <name type="scientific">Thermobifida cellulosilytica TB100</name>
    <dbReference type="NCBI Taxonomy" id="665004"/>
    <lineage>
        <taxon>Bacteria</taxon>
        <taxon>Bacillati</taxon>
        <taxon>Actinomycetota</taxon>
        <taxon>Actinomycetes</taxon>
        <taxon>Streptosporangiales</taxon>
        <taxon>Nocardiopsidaceae</taxon>
        <taxon>Thermobifida</taxon>
    </lineage>
</organism>
<evidence type="ECO:0000313" key="3">
    <source>
        <dbReference type="EMBL" id="KUP95215.1"/>
    </source>
</evidence>
<protein>
    <recommendedName>
        <fullName evidence="2">SCP domain-containing protein</fullName>
    </recommendedName>
</protein>
<feature type="region of interest" description="Disordered" evidence="1">
    <location>
        <begin position="71"/>
        <end position="162"/>
    </location>
</feature>
<feature type="domain" description="SCP" evidence="2">
    <location>
        <begin position="171"/>
        <end position="272"/>
    </location>
</feature>
<evidence type="ECO:0000313" key="4">
    <source>
        <dbReference type="Proteomes" id="UP000074382"/>
    </source>
</evidence>
<name>A0A147KD36_THECS</name>
<dbReference type="PANTHER" id="PTHR31157:SF1">
    <property type="entry name" value="SCP DOMAIN-CONTAINING PROTEIN"/>
    <property type="match status" value="1"/>
</dbReference>
<dbReference type="Pfam" id="PF00188">
    <property type="entry name" value="CAP"/>
    <property type="match status" value="1"/>
</dbReference>